<dbReference type="Gene3D" id="1.25.40.10">
    <property type="entry name" value="Tetratricopeptide repeat domain"/>
    <property type="match status" value="1"/>
</dbReference>
<evidence type="ECO:0008006" key="5">
    <source>
        <dbReference type="Google" id="ProtNLM"/>
    </source>
</evidence>
<dbReference type="Proteomes" id="UP000199420">
    <property type="component" value="Unassembled WGS sequence"/>
</dbReference>
<dbReference type="AlphaFoldDB" id="A0A1H6QSP6"/>
<feature type="chain" id="PRO_5011530785" description="Sel1 repeat-containing protein" evidence="2">
    <location>
        <begin position="24"/>
        <end position="272"/>
    </location>
</feature>
<feature type="signal peptide" evidence="2">
    <location>
        <begin position="1"/>
        <end position="23"/>
    </location>
</feature>
<dbReference type="PROSITE" id="PS51257">
    <property type="entry name" value="PROKAR_LIPOPROTEIN"/>
    <property type="match status" value="1"/>
</dbReference>
<evidence type="ECO:0000313" key="3">
    <source>
        <dbReference type="EMBL" id="SEI46629.1"/>
    </source>
</evidence>
<dbReference type="STRING" id="529704.SAMN02927913_0729"/>
<organism evidence="3 4">
    <name type="scientific">Frateuria terrea</name>
    <dbReference type="NCBI Taxonomy" id="529704"/>
    <lineage>
        <taxon>Bacteria</taxon>
        <taxon>Pseudomonadati</taxon>
        <taxon>Pseudomonadota</taxon>
        <taxon>Gammaproteobacteria</taxon>
        <taxon>Lysobacterales</taxon>
        <taxon>Rhodanobacteraceae</taxon>
        <taxon>Frateuria</taxon>
    </lineage>
</organism>
<evidence type="ECO:0000256" key="2">
    <source>
        <dbReference type="SAM" id="SignalP"/>
    </source>
</evidence>
<gene>
    <name evidence="3" type="ORF">SAMN04487997_0814</name>
</gene>
<sequence length="272" mass="28822">MHRAHRLSLLLATLAALACTAAASDDPPGKSADEVLAAMDRTSTYGHPDEFHEFAGMHCYMAGNYPCAMAHFLQAARYADKLSQLGIGLMYLNGEGASRDPVAAFAWVAIAAERKYPQFVATRDRIWAGLDATQRAAAAAMVDQLYPEYGDASAKPRMAKVLRRVASGMTGSLLGFGASSIETMTPAQYLGLATMPGLASGSGGAMPPCGASSIDGAPITGCGNVYAQWRWDPKQYFESRDAARTGVVTVGPLEQVRRDATSNHPASDGNQR</sequence>
<dbReference type="InterPro" id="IPR011990">
    <property type="entry name" value="TPR-like_helical_dom_sf"/>
</dbReference>
<feature type="region of interest" description="Disordered" evidence="1">
    <location>
        <begin position="249"/>
        <end position="272"/>
    </location>
</feature>
<evidence type="ECO:0000256" key="1">
    <source>
        <dbReference type="SAM" id="MobiDB-lite"/>
    </source>
</evidence>
<protein>
    <recommendedName>
        <fullName evidence="5">Sel1 repeat-containing protein</fullName>
    </recommendedName>
</protein>
<dbReference type="EMBL" id="FNYC01000001">
    <property type="protein sequence ID" value="SEI46629.1"/>
    <property type="molecule type" value="Genomic_DNA"/>
</dbReference>
<name>A0A1H6QSP6_9GAMM</name>
<proteinExistence type="predicted"/>
<evidence type="ECO:0000313" key="4">
    <source>
        <dbReference type="Proteomes" id="UP000199420"/>
    </source>
</evidence>
<keyword evidence="2" id="KW-0732">Signal</keyword>
<dbReference type="SUPFAM" id="SSF81901">
    <property type="entry name" value="HCP-like"/>
    <property type="match status" value="1"/>
</dbReference>
<feature type="compositionally biased region" description="Polar residues" evidence="1">
    <location>
        <begin position="262"/>
        <end position="272"/>
    </location>
</feature>
<keyword evidence="4" id="KW-1185">Reference proteome</keyword>
<reference evidence="3 4" key="1">
    <citation type="submission" date="2016-10" db="EMBL/GenBank/DDBJ databases">
        <authorList>
            <person name="de Groot N.N."/>
        </authorList>
    </citation>
    <scope>NUCLEOTIDE SEQUENCE [LARGE SCALE GENOMIC DNA]</scope>
    <source>
        <strain evidence="3 4">DSM 26515</strain>
    </source>
</reference>
<accession>A0A1H6QSP6</accession>